<dbReference type="GO" id="GO:0004834">
    <property type="term" value="F:tryptophan synthase activity"/>
    <property type="evidence" value="ECO:0007669"/>
    <property type="project" value="UniProtKB-EC"/>
</dbReference>
<evidence type="ECO:0000256" key="5">
    <source>
        <dbReference type="ARBA" id="ARBA00023141"/>
    </source>
</evidence>
<keyword evidence="6 8" id="KW-0456">Lyase</keyword>
<dbReference type="RefSeq" id="WP_193539753.1">
    <property type="nucleotide sequence ID" value="NZ_JADCLJ010000024.1"/>
</dbReference>
<evidence type="ECO:0000256" key="2">
    <source>
        <dbReference type="ARBA" id="ARBA00011270"/>
    </source>
</evidence>
<proteinExistence type="inferred from homology"/>
<protein>
    <recommendedName>
        <fullName evidence="8">Tryptophan synthase alpha chain</fullName>
        <ecNumber evidence="8">4.2.1.20</ecNumber>
    </recommendedName>
</protein>
<dbReference type="InterPro" id="IPR018204">
    <property type="entry name" value="Trp_synthase_alpha_AS"/>
</dbReference>
<dbReference type="EC" id="4.2.1.20" evidence="8"/>
<evidence type="ECO:0000256" key="1">
    <source>
        <dbReference type="ARBA" id="ARBA00004733"/>
    </source>
</evidence>
<dbReference type="EMBL" id="JADCLJ010000024">
    <property type="protein sequence ID" value="MBE4910277.1"/>
    <property type="molecule type" value="Genomic_DNA"/>
</dbReference>
<evidence type="ECO:0000256" key="7">
    <source>
        <dbReference type="ARBA" id="ARBA00049047"/>
    </source>
</evidence>
<comment type="pathway">
    <text evidence="1 8">Amino-acid biosynthesis; L-tryptophan biosynthesis; L-tryptophan from chorismate: step 5/5.</text>
</comment>
<evidence type="ECO:0000256" key="3">
    <source>
        <dbReference type="ARBA" id="ARBA00022605"/>
    </source>
</evidence>
<comment type="function">
    <text evidence="8">The alpha subunit is responsible for the aldol cleavage of indoleglycerol phosphate to indole and glyceraldehyde 3-phosphate.</text>
</comment>
<evidence type="ECO:0000313" key="11">
    <source>
        <dbReference type="Proteomes" id="UP001516662"/>
    </source>
</evidence>
<dbReference type="PANTHER" id="PTHR43406:SF1">
    <property type="entry name" value="TRYPTOPHAN SYNTHASE ALPHA CHAIN, CHLOROPLASTIC"/>
    <property type="match status" value="1"/>
</dbReference>
<gene>
    <name evidence="8" type="primary">trpA</name>
    <name evidence="10" type="ORF">IMZ08_19755</name>
</gene>
<feature type="active site" description="Proton acceptor" evidence="8">
    <location>
        <position position="47"/>
    </location>
</feature>
<comment type="catalytic activity">
    <reaction evidence="7 8">
        <text>(1S,2R)-1-C-(indol-3-yl)glycerol 3-phosphate + L-serine = D-glyceraldehyde 3-phosphate + L-tryptophan + H2O</text>
        <dbReference type="Rhea" id="RHEA:10532"/>
        <dbReference type="ChEBI" id="CHEBI:15377"/>
        <dbReference type="ChEBI" id="CHEBI:33384"/>
        <dbReference type="ChEBI" id="CHEBI:57912"/>
        <dbReference type="ChEBI" id="CHEBI:58866"/>
        <dbReference type="ChEBI" id="CHEBI:59776"/>
        <dbReference type="EC" id="4.2.1.20"/>
    </reaction>
</comment>
<keyword evidence="3 8" id="KW-0028">Amino-acid biosynthesis</keyword>
<dbReference type="InterPro" id="IPR002028">
    <property type="entry name" value="Trp_synthase_suA"/>
</dbReference>
<dbReference type="Gene3D" id="3.20.20.70">
    <property type="entry name" value="Aldolase class I"/>
    <property type="match status" value="1"/>
</dbReference>
<dbReference type="CDD" id="cd04724">
    <property type="entry name" value="Tryptophan_synthase_alpha"/>
    <property type="match status" value="1"/>
</dbReference>
<name>A0ABR9QP50_9BACI</name>
<feature type="active site" description="Proton acceptor" evidence="8">
    <location>
        <position position="36"/>
    </location>
</feature>
<keyword evidence="4 8" id="KW-0822">Tryptophan biosynthesis</keyword>
<dbReference type="PROSITE" id="PS00167">
    <property type="entry name" value="TRP_SYNTHASE_ALPHA"/>
    <property type="match status" value="1"/>
</dbReference>
<dbReference type="InterPro" id="IPR011060">
    <property type="entry name" value="RibuloseP-bd_barrel"/>
</dbReference>
<dbReference type="HAMAP" id="MF_00131">
    <property type="entry name" value="Trp_synth_alpha"/>
    <property type="match status" value="1"/>
</dbReference>
<dbReference type="Pfam" id="PF00290">
    <property type="entry name" value="Trp_syntA"/>
    <property type="match status" value="1"/>
</dbReference>
<dbReference type="InterPro" id="IPR013785">
    <property type="entry name" value="Aldolase_TIM"/>
</dbReference>
<dbReference type="NCBIfam" id="TIGR00262">
    <property type="entry name" value="trpA"/>
    <property type="match status" value="1"/>
</dbReference>
<evidence type="ECO:0000256" key="4">
    <source>
        <dbReference type="ARBA" id="ARBA00022822"/>
    </source>
</evidence>
<dbReference type="PANTHER" id="PTHR43406">
    <property type="entry name" value="TRYPTOPHAN SYNTHASE, ALPHA CHAIN"/>
    <property type="match status" value="1"/>
</dbReference>
<comment type="similarity">
    <text evidence="8 9">Belongs to the TrpA family.</text>
</comment>
<evidence type="ECO:0000313" key="10">
    <source>
        <dbReference type="EMBL" id="MBE4910277.1"/>
    </source>
</evidence>
<accession>A0ABR9QP50</accession>
<reference evidence="10 11" key="1">
    <citation type="submission" date="2020-10" db="EMBL/GenBank/DDBJ databases">
        <title>Bacillus sp. HD4P25, an endophyte from a halophyte.</title>
        <authorList>
            <person name="Sun J.-Q."/>
        </authorList>
    </citation>
    <scope>NUCLEOTIDE SEQUENCE [LARGE SCALE GENOMIC DNA]</scope>
    <source>
        <strain evidence="10 11">YIM 93174</strain>
    </source>
</reference>
<organism evidence="10 11">
    <name type="scientific">Litchfieldia luteola</name>
    <dbReference type="NCBI Taxonomy" id="682179"/>
    <lineage>
        <taxon>Bacteria</taxon>
        <taxon>Bacillati</taxon>
        <taxon>Bacillota</taxon>
        <taxon>Bacilli</taxon>
        <taxon>Bacillales</taxon>
        <taxon>Bacillaceae</taxon>
        <taxon>Litchfieldia</taxon>
    </lineage>
</organism>
<comment type="subunit">
    <text evidence="2 8">Tetramer of two alpha and two beta chains.</text>
</comment>
<evidence type="ECO:0000256" key="6">
    <source>
        <dbReference type="ARBA" id="ARBA00023239"/>
    </source>
</evidence>
<evidence type="ECO:0000256" key="8">
    <source>
        <dbReference type="HAMAP-Rule" id="MF_00131"/>
    </source>
</evidence>
<comment type="caution">
    <text evidence="10">The sequence shown here is derived from an EMBL/GenBank/DDBJ whole genome shotgun (WGS) entry which is preliminary data.</text>
</comment>
<keyword evidence="11" id="KW-1185">Reference proteome</keyword>
<dbReference type="Proteomes" id="UP001516662">
    <property type="component" value="Unassembled WGS sequence"/>
</dbReference>
<evidence type="ECO:0000256" key="9">
    <source>
        <dbReference type="RuleBase" id="RU003662"/>
    </source>
</evidence>
<dbReference type="SUPFAM" id="SSF51366">
    <property type="entry name" value="Ribulose-phoshate binding barrel"/>
    <property type="match status" value="1"/>
</dbReference>
<keyword evidence="5 8" id="KW-0057">Aromatic amino acid biosynthesis</keyword>
<sequence>MHKNMFIPFIVAGDPTPDATIDLALSLQEVGADVIEIGIPYSDPLADGPVIQRAAARSLKNGTTLRSSLELIGKMRKKGLKIPVVVFTYFNPVLQLGEESFFALAQENKVDGLLIPDLPFEESEDLRHACRENGIEFISMVAPTSISRIEKIATGAQGFLYCVSSLGVTGVRESLNTEVYSFLTQVKRFSKVPVVVGFGISTDSQVEALKDHCEGIVIGSAIVNKIEMLESRLLHEDTRKEALEEFSSYIGSIISPITRLGV</sequence>